<reference evidence="9 10" key="1">
    <citation type="journal article" date="2015" name="Stand. Genomic Sci.">
        <title>Genomic Encyclopedia of Bacterial and Archaeal Type Strains, Phase III: the genomes of soil and plant-associated and newly described type strains.</title>
        <authorList>
            <person name="Whitman W.B."/>
            <person name="Woyke T."/>
            <person name="Klenk H.P."/>
            <person name="Zhou Y."/>
            <person name="Lilburn T.G."/>
            <person name="Beck B.J."/>
            <person name="De Vos P."/>
            <person name="Vandamme P."/>
            <person name="Eisen J.A."/>
            <person name="Garrity G."/>
            <person name="Hugenholtz P."/>
            <person name="Kyrpides N.C."/>
        </authorList>
    </citation>
    <scope>NUCLEOTIDE SEQUENCE [LARGE SCALE GENOMIC DNA]</scope>
    <source>
        <strain evidence="9 10">RF6</strain>
    </source>
</reference>
<feature type="domain" description="Phenol hydroxylase-like C-terminal dimerisation" evidence="8">
    <location>
        <begin position="450"/>
        <end position="632"/>
    </location>
</feature>
<evidence type="ECO:0000256" key="4">
    <source>
        <dbReference type="ARBA" id="ARBA00022827"/>
    </source>
</evidence>
<keyword evidence="3" id="KW-0285">Flavoprotein</keyword>
<dbReference type="EMBL" id="SHKI01000002">
    <property type="protein sequence ID" value="RZT68810.1"/>
    <property type="molecule type" value="Genomic_DNA"/>
</dbReference>
<evidence type="ECO:0000256" key="3">
    <source>
        <dbReference type="ARBA" id="ARBA00022630"/>
    </source>
</evidence>
<evidence type="ECO:0000256" key="2">
    <source>
        <dbReference type="ARBA" id="ARBA00007801"/>
    </source>
</evidence>
<dbReference type="OrthoDB" id="4246007at2"/>
<keyword evidence="4" id="KW-0274">FAD</keyword>
<dbReference type="InterPro" id="IPR038220">
    <property type="entry name" value="PHOX_C_sf"/>
</dbReference>
<gene>
    <name evidence="9" type="ORF">EV139_0538</name>
</gene>
<dbReference type="Proteomes" id="UP000291832">
    <property type="component" value="Unassembled WGS sequence"/>
</dbReference>
<dbReference type="InterPro" id="IPR002938">
    <property type="entry name" value="FAD-bd"/>
</dbReference>
<dbReference type="SUPFAM" id="SSF52833">
    <property type="entry name" value="Thioredoxin-like"/>
    <property type="match status" value="1"/>
</dbReference>
<keyword evidence="10" id="KW-1185">Reference proteome</keyword>
<keyword evidence="9" id="KW-0503">Monooxygenase</keyword>
<organism evidence="9 10">
    <name type="scientific">Leucobacter luti</name>
    <dbReference type="NCBI Taxonomy" id="340320"/>
    <lineage>
        <taxon>Bacteria</taxon>
        <taxon>Bacillati</taxon>
        <taxon>Actinomycetota</taxon>
        <taxon>Actinomycetes</taxon>
        <taxon>Micrococcales</taxon>
        <taxon>Microbacteriaceae</taxon>
        <taxon>Leucobacter</taxon>
    </lineage>
</organism>
<comment type="caution">
    <text evidence="9">The sequence shown here is derived from an EMBL/GenBank/DDBJ whole genome shotgun (WGS) entry which is preliminary data.</text>
</comment>
<dbReference type="Gene3D" id="3.30.9.10">
    <property type="entry name" value="D-Amino Acid Oxidase, subunit A, domain 2"/>
    <property type="match status" value="1"/>
</dbReference>
<dbReference type="InterPro" id="IPR036249">
    <property type="entry name" value="Thioredoxin-like_sf"/>
</dbReference>
<sequence length="634" mass="69692">MQFHHHGYVSTDPRVQPAAGIGLDRPEDLPGEIDVLIVGSGPAGIVAAAQLAQFPNVVTRLVERRDGRLVLGQADGIQARSVETFQAFGFAQQIIQEAYQITETSFWSPDPAHPENIVRSSVTPDDPNGISEFPHLIVNQARVIDYFAEYARRAPARGDVDYGYEFVDLEVGEGEYPVSVTLRKVTGQTGAGINAAATADAAQGDTVVVRAKYVIGADGASSKVRRSIGGSLSGDQAFHAWGVMDVLAVTDFPDIRKKCIIHSEAGSILHIPREGNHLARIYVDLGEVDEHDGGKVRNTPLEDVIAQANAIMHPYTLDVRNVAWNSVYEVAHRLTDRFDDAETSPDGKQRVFLMGDACHTHSAKAGQGMNVSMQDGWNLGWKLGYVLEGRSPESLLQTYSDERRVTAKNLIDFDKEWSTLMAKKPEEFDSPSQLEEFYVQTAEFPAGFMTEYTESVLTGGAEHQALAAGFPIGKRFKSVSTTRVADAVDVHLGHHHRADGRFRVYAFADASGEQLDRWAEWLLANTASPLQRFTPLGEDIDSIFDVKAVFQQEHHGVDISRVSKLFLPQSGPFKMIDYEKIYAAKPDVDIFDERQISRDGAVVIVRPDQYVSAVLPLSAPEAVAAFFEPLFVTP</sequence>
<dbReference type="Pfam" id="PF07976">
    <property type="entry name" value="Phe_hydrox_dim"/>
    <property type="match status" value="1"/>
</dbReference>
<dbReference type="GO" id="GO:0071949">
    <property type="term" value="F:FAD binding"/>
    <property type="evidence" value="ECO:0007669"/>
    <property type="project" value="InterPro"/>
</dbReference>
<evidence type="ECO:0000256" key="5">
    <source>
        <dbReference type="ARBA" id="ARBA00023002"/>
    </source>
</evidence>
<dbReference type="PRINTS" id="PR00420">
    <property type="entry name" value="RNGMNOXGNASE"/>
</dbReference>
<evidence type="ECO:0000259" key="7">
    <source>
        <dbReference type="Pfam" id="PF01494"/>
    </source>
</evidence>
<dbReference type="GO" id="GO:0016709">
    <property type="term" value="F:oxidoreductase activity, acting on paired donors, with incorporation or reduction of molecular oxygen, NAD(P)H as one donor, and incorporation of one atom of oxygen"/>
    <property type="evidence" value="ECO:0007669"/>
    <property type="project" value="UniProtKB-ARBA"/>
</dbReference>
<dbReference type="Gene3D" id="3.50.50.60">
    <property type="entry name" value="FAD/NAD(P)-binding domain"/>
    <property type="match status" value="1"/>
</dbReference>
<dbReference type="SUPFAM" id="SSF54373">
    <property type="entry name" value="FAD-linked reductases, C-terminal domain"/>
    <property type="match status" value="1"/>
</dbReference>
<dbReference type="InterPro" id="IPR050641">
    <property type="entry name" value="RIFMO-like"/>
</dbReference>
<evidence type="ECO:0000313" key="9">
    <source>
        <dbReference type="EMBL" id="RZT68810.1"/>
    </source>
</evidence>
<protein>
    <submittedName>
        <fullName evidence="9">Phenol 2-monooxygenase</fullName>
    </submittedName>
</protein>
<feature type="region of interest" description="Disordered" evidence="6">
    <location>
        <begin position="1"/>
        <end position="23"/>
    </location>
</feature>
<keyword evidence="5" id="KW-0560">Oxidoreductase</keyword>
<dbReference type="PANTHER" id="PTHR43004:SF19">
    <property type="entry name" value="BINDING MONOOXYGENASE, PUTATIVE (JCVI)-RELATED"/>
    <property type="match status" value="1"/>
</dbReference>
<evidence type="ECO:0000256" key="1">
    <source>
        <dbReference type="ARBA" id="ARBA00001974"/>
    </source>
</evidence>
<dbReference type="Gene3D" id="3.40.30.20">
    <property type="match status" value="1"/>
</dbReference>
<dbReference type="RefSeq" id="WP_130452750.1">
    <property type="nucleotide sequence ID" value="NZ_QYAG01000005.1"/>
</dbReference>
<dbReference type="AlphaFoldDB" id="A0A4Q7U7K9"/>
<dbReference type="SUPFAM" id="SSF51905">
    <property type="entry name" value="FAD/NAD(P)-binding domain"/>
    <property type="match status" value="1"/>
</dbReference>
<evidence type="ECO:0000313" key="10">
    <source>
        <dbReference type="Proteomes" id="UP000291832"/>
    </source>
</evidence>
<dbReference type="InterPro" id="IPR036188">
    <property type="entry name" value="FAD/NAD-bd_sf"/>
</dbReference>
<evidence type="ECO:0000259" key="8">
    <source>
        <dbReference type="Pfam" id="PF07976"/>
    </source>
</evidence>
<name>A0A4Q7U7K9_9MICO</name>
<comment type="similarity">
    <text evidence="2">Belongs to the PheA/TfdB FAD monooxygenase family.</text>
</comment>
<evidence type="ECO:0000256" key="6">
    <source>
        <dbReference type="SAM" id="MobiDB-lite"/>
    </source>
</evidence>
<dbReference type="InterPro" id="IPR012941">
    <property type="entry name" value="Phe_hydrox_C_dim_dom"/>
</dbReference>
<dbReference type="CDD" id="cd02979">
    <property type="entry name" value="PHOX_C"/>
    <property type="match status" value="1"/>
</dbReference>
<accession>A0A4Q7U7K9</accession>
<dbReference type="PANTHER" id="PTHR43004">
    <property type="entry name" value="TRK SYSTEM POTASSIUM UPTAKE PROTEIN"/>
    <property type="match status" value="1"/>
</dbReference>
<comment type="cofactor">
    <cofactor evidence="1">
        <name>FAD</name>
        <dbReference type="ChEBI" id="CHEBI:57692"/>
    </cofactor>
</comment>
<dbReference type="NCBIfam" id="NF006144">
    <property type="entry name" value="PRK08294.1"/>
    <property type="match status" value="1"/>
</dbReference>
<feature type="domain" description="FAD-binding" evidence="7">
    <location>
        <begin position="32"/>
        <end position="413"/>
    </location>
</feature>
<dbReference type="Pfam" id="PF01494">
    <property type="entry name" value="FAD_binding_3"/>
    <property type="match status" value="1"/>
</dbReference>
<proteinExistence type="inferred from homology"/>